<feature type="region of interest" description="Disordered" evidence="17">
    <location>
        <begin position="2979"/>
        <end position="3002"/>
    </location>
</feature>
<dbReference type="FunFam" id="2.60.40.60:FF:000140">
    <property type="entry name" value="Dachsous cadherin-related 1"/>
    <property type="match status" value="1"/>
</dbReference>
<evidence type="ECO:0000256" key="16">
    <source>
        <dbReference type="PROSITE-ProRule" id="PRU00043"/>
    </source>
</evidence>
<keyword evidence="11" id="KW-1015">Disulfide bond</keyword>
<dbReference type="FunFam" id="2.60.40.60:FF:000015">
    <property type="entry name" value="FAT atypical cadherin 1"/>
    <property type="match status" value="1"/>
</dbReference>
<dbReference type="InterPro" id="IPR050971">
    <property type="entry name" value="Cadherin-domain_protein"/>
</dbReference>
<keyword evidence="10 18" id="KW-0472">Membrane</keyword>
<sequence>MGGRNAPVALLQVFLLALFSAQSLGRVFNLTLSVKEGLPAKTIVGDLGAVLRAPSTGFFISESRDSYVFRDLEIDADTGIISTVAGLDRESRDHYEFVAATLTGEMIRVRIKVEDVNDHSPVFPSKEVELGISELSPPGSRFPLEGAADRDEEEFSTRGYRIRESEMEELFHLDFRIGSEKQHSLDLVLNSRVDRETKDFYTLTIEAFDGGIPARTGTVQVDIRILDENDNPPVFNQSEYHSLVREDAPIGSIVCQVLASDSDLGDNSRITYEINRRQSDPNHVFSINETTGFIYLNKPLDFEIQPFHELIVRARDDGAQPEDSSTFVGVKVLNINDNSPTISVLFLSETGEAVVSEAAAVGEYVARISVSDPDLEEHGITVSLAGGDGKFTLKQTDDFLYALCVNSELDREEKDLYELKVQASDSGSPPLSSETLLLLKVSDANDCQPVFEQDVYTVSIAEDAPEGSSLIRTRARDADEGVNSNIRYSILKSHQDGLVAIDPTSGLVTTAAGLDRETQMEVWFLVLAEDGGEPSLSSTATVTVLVEDVNDNEPVFQQQLYNVSIPEHMDAGSCFLQVVATDADSPEFGALLYSLSDGFDSQESHPLFQINQHTGELCVSQDIDRDDGMSVHDILIKAEDPGGLSAQSYVHIEIQDLNDNPPVFSPEEYTVSVSSHAPPGSEVVNVIATDQDSGQFGQITYKIHPGDMSSLFTLDRHTGMLFLNSSLTHLGAASMKLLITAQDGDGLSSARPAEVTINVVQSGQAPAVFQRSHYAFTVPEDAPLGTSVGTVEASSLSDATEPVSYRISSGNIYSWFSVHPKSGVINTIKPLDHESQPYALLFLQSYTNTSPIYSTTQVNITITDVNDNAPVFPKRRDTITVSRSTRPGTVLFIAHAHDRDSGANGLVQYHLKSSRNEVFAIDSNLGTVRLNKSLQVSQQQRYNLEILAKDEGKPSLSSTLTLSVNIDHTAADDSVAFETLVYQVEIGEGYRKDSRVIQVRAHRTRGSHTSNSGLTYSLEAEAGLPPPPFRIHSKSGWLYLSSNLDFETESRYRFQVLSTSGEASLANVTATAMVTVLVLDVNDNPPVFSSDVYYFTVSEGSSPQGLVGTVKAKDKDSGKNSQLSYILLSDGKYFRINAKTGEIINWVALDREQHSQHSLTVMVTDQGLPRLNATANVHVLVTDINDNTPQFNHLPSSKELNVPIWAGVPAGFLVTNMFAKDLDAGENGTVTHSLVTVGSEENGLRHFEIDSKNGDIRTTQLFSQRTEPFYTLKITARDAGAPSLEDTAVVHIQVYGLEDQYGTSDHQAVRHFSVREDAEPATVIGSVSVSDKGRFQYSIAEGDGSIFFGIDGTSGDIYVNQLLDYESAKQYFLVARVEDVGASVGLNISVLVSVTVEDVNDHAPWLPDKLLMFGLREDAAVGSLAFAFHARDADGTFANSALRYTLTFDPEVSGTPPHFPFHMNSHTGAMTVAAPLDRESTPTFVFTVTATDQAERTDERKQTSVTVRLLLLDVNDNRPVFVSAHSVQLMEDTEVGSLLHHFIAIDGDQGENGLISYSIVNGNKKGFFTLEEKTGLLFLSAPLDYETQRVHRLTVRAADQGVPCLSSTQTLTVEVGDVNDQPPIFSQTTYVTSVVENKGPGEPLLRVSASDMDSEDNAVVWYSLLPGPGYELFSINPYTGLITTTTHLDREQEQHFTLRVQARDSGFRPLSGTATVLCSILDDNDNPPEFMQPLFQISLPENLSPGVIHTVLASDPDLGENGTIHYSVLGEDYGGRFTINSETGAISTMQALDREEIQNYTLTIQAQDSGPAPLSSTTQLLLLLLDQNDNAPSLSPESYHASISEGLPSGAEVLQLTAFDPDEGPNGEVTYTLTDDNSQGAFSVDPFTGVVRTTRSLDRESRTLYTLKAVATDGSTQGPLSSVASLTIQVDDVNDNVPVCDQNPLHAWVSMRTQPNQIVTTVVATDADQGENGTVQFKFLAEESLFDINSASGEISLRRRVRAGFSGRKLEVLVSDRGRPPLTATCLVLVHLKGEHDGLQFTNKVYNATIKENSRAGTWITKVEASDDTNSRQRITYTIFSGNENAAFSINRYTGEIRVQKENSLDFEASPQIQLVVLADSGLHTAHCRVSVTLLDVNDNAPLFELSNYRTAVWEGQVRNTYIMQVFASDADSGENGQIEYSILSGNINEAFILDSMRGILATNVLLDREITPSYRLILQAADKGKPPLSSTATVRVQVVDVNDNSPAIPPMEPIYIYENLPAGYVVTQVTANDVDLGSTITYSFSNSSITSDPFAIDRYTGVITLTRPLDYEAETEFTLRVSASDSLHQTSGQVKVQVLDANDNSPVFTQVSYQVEVSELVSADTLVVNVVATDRDSGLNGKISYRLLSSPPHAFYIQKDNGSIFTNEPLRTITNSNMLHLLVEARDEGEPVRSTVTSVALVVVDANDHKPLFHQDIYTLTTAEDTPPETTLLTISAQDEDWSPENTHLDYAIVGGNEEKRFCLEVKKIPIENQMKNVGRLVLCNPLDRETTEFYELTVSVSDRATPPLNSSSIIKVTVTDCNDNAPVFSSAEYHAEVSESSQIGTSLVHVSALDPDLGVNGLVHYEIISGNSKGHLKLDPQSGILMINQSLDYEEDLRYILTIRATDGGQASENQNMAFAVVYVNVLDENDNTPFFMFPSVTCSVLENLPAFTHTCSVHAIDKDSGPYGLLTYSILSSCFMDYGSGSPERKEAFAIDALSGDIHTRQTFDYERESEYCFVVEAKDKGDKSATVRVQVAIKGVDEFSPIFTQKQYHFLLPENPKTGETVGFVMAMDHDGGVDGLVEYSLLTPTPFFSINKTIGAIFVSGPVYRRRISHASEDLVELVVSAGSPRLGSRTTTCLVFVNISSSAEALIGVQLDSHIFSLSVSLLLFLFVLVIFVGLVLRCKVKEAVLKKASAIAAQLNHGTDSSDESNSQMHSDVSLQELTQVGGFVAKSDVSNPCTQSDSSGRGSAEGETAEDQEIKWINEFPCYKREKVNKLTTEFLNSTISVDKISYHSVDVGPEHIFSLTKSLAQGIASTESLNHFKEEGGGEGLLPAILRVKDLEDSMGIRGYAPLSKAQASADSLTSLVCLEEPLEGSYSWDFLLDWEPRFHSLAAVFTDIGMLPDEELQGGCEDFATESSSLMYPPPLITGVAQPGIRTVPPRKPGRVPTLSRKSSYPKYAYSPLARNTGLTPSAMTPTFTPSLSSLTLRTPSSSPVVSDTGVGGIRLDSGPQTASLLEAEIQVFIIIHVFHDNRHHVLGQKQTCGFYMSKFQNVFDKRVCLSVISVHILGSQAVEKQMNSTDKHH</sequence>
<dbReference type="GO" id="GO:0007156">
    <property type="term" value="P:homophilic cell adhesion via plasma membrane adhesion molecules"/>
    <property type="evidence" value="ECO:0007669"/>
    <property type="project" value="InterPro"/>
</dbReference>
<keyword evidence="2" id="KW-1003">Cell membrane</keyword>
<gene>
    <name evidence="21" type="ORF">CCH79_00013860</name>
</gene>
<feature type="domain" description="Cadherin" evidence="20">
    <location>
        <begin position="1196"/>
        <end position="1322"/>
    </location>
</feature>
<dbReference type="Pfam" id="PF00028">
    <property type="entry name" value="Cadherin"/>
    <property type="match status" value="25"/>
</dbReference>
<dbReference type="FunFam" id="2.60.40.60:FF:000226">
    <property type="entry name" value="Dachsous, isoform B"/>
    <property type="match status" value="1"/>
</dbReference>
<keyword evidence="6" id="KW-0677">Repeat</keyword>
<feature type="domain" description="Cadherin" evidence="20">
    <location>
        <begin position="1415"/>
        <end position="1521"/>
    </location>
</feature>
<feature type="domain" description="Cadherin" evidence="20">
    <location>
        <begin position="2145"/>
        <end position="2249"/>
    </location>
</feature>
<dbReference type="PANTHER" id="PTHR24025">
    <property type="entry name" value="DESMOGLEIN FAMILY MEMBER"/>
    <property type="match status" value="1"/>
</dbReference>
<evidence type="ECO:0000256" key="6">
    <source>
        <dbReference type="ARBA" id="ARBA00022737"/>
    </source>
</evidence>
<feature type="region of interest" description="Disordered" evidence="17">
    <location>
        <begin position="3179"/>
        <end position="3200"/>
    </location>
</feature>
<dbReference type="FunFam" id="2.60.40.60:FF:000104">
    <property type="entry name" value="cadherin-23 isoform X1"/>
    <property type="match status" value="1"/>
</dbReference>
<evidence type="ECO:0000256" key="13">
    <source>
        <dbReference type="ARBA" id="ARBA00062150"/>
    </source>
</evidence>
<feature type="domain" description="Cadherin" evidence="20">
    <location>
        <begin position="978"/>
        <end position="1088"/>
    </location>
</feature>
<evidence type="ECO:0000256" key="14">
    <source>
        <dbReference type="ARBA" id="ARBA00072299"/>
    </source>
</evidence>
<reference evidence="21 22" key="1">
    <citation type="journal article" date="2018" name="G3 (Bethesda)">
        <title>A High-Quality Reference Genome for the Invasive Mosquitofish Gambusia affinis Using a Chicago Library.</title>
        <authorList>
            <person name="Hoffberg S.L."/>
            <person name="Troendle N.J."/>
            <person name="Glenn T.C."/>
            <person name="Mahmud O."/>
            <person name="Louha S."/>
            <person name="Chalopin D."/>
            <person name="Bennetzen J.L."/>
            <person name="Mauricio R."/>
        </authorList>
    </citation>
    <scope>NUCLEOTIDE SEQUENCE [LARGE SCALE GENOMIC DNA]</scope>
    <source>
        <strain evidence="21">NE01/NJP1002.9</strain>
        <tissue evidence="21">Muscle</tissue>
    </source>
</reference>
<feature type="domain" description="Cadherin" evidence="20">
    <location>
        <begin position="1306"/>
        <end position="1406"/>
    </location>
</feature>
<dbReference type="Gene3D" id="2.60.40.60">
    <property type="entry name" value="Cadherins"/>
    <property type="match status" value="27"/>
</dbReference>
<feature type="domain" description="Cadherin" evidence="20">
    <location>
        <begin position="1835"/>
        <end position="1940"/>
    </location>
</feature>
<feature type="chain" id="PRO_5016351352" description="Protocadherin-16" evidence="19">
    <location>
        <begin position="26"/>
        <end position="3332"/>
    </location>
</feature>
<name>A0A315VVL1_GAMAF</name>
<feature type="domain" description="Cadherin" evidence="20">
    <location>
        <begin position="2249"/>
        <end position="2349"/>
    </location>
</feature>
<feature type="domain" description="Cadherin" evidence="20">
    <location>
        <begin position="557"/>
        <end position="664"/>
    </location>
</feature>
<organism evidence="21 22">
    <name type="scientific">Gambusia affinis</name>
    <name type="common">Western mosquitofish</name>
    <name type="synonym">Heterandria affinis</name>
    <dbReference type="NCBI Taxonomy" id="33528"/>
    <lineage>
        <taxon>Eukaryota</taxon>
        <taxon>Metazoa</taxon>
        <taxon>Chordata</taxon>
        <taxon>Craniata</taxon>
        <taxon>Vertebrata</taxon>
        <taxon>Euteleostomi</taxon>
        <taxon>Actinopterygii</taxon>
        <taxon>Neopterygii</taxon>
        <taxon>Teleostei</taxon>
        <taxon>Neoteleostei</taxon>
        <taxon>Acanthomorphata</taxon>
        <taxon>Ovalentaria</taxon>
        <taxon>Atherinomorphae</taxon>
        <taxon>Cyprinodontiformes</taxon>
        <taxon>Poeciliidae</taxon>
        <taxon>Poeciliinae</taxon>
        <taxon>Gambusia</taxon>
    </lineage>
</organism>
<dbReference type="GO" id="GO:0005911">
    <property type="term" value="C:cell-cell junction"/>
    <property type="evidence" value="ECO:0007669"/>
    <property type="project" value="TreeGrafter"/>
</dbReference>
<dbReference type="FunFam" id="2.60.40.60:FF:000039">
    <property type="entry name" value="FAT atypical cadherin 3"/>
    <property type="match status" value="1"/>
</dbReference>
<evidence type="ECO:0000256" key="18">
    <source>
        <dbReference type="SAM" id="Phobius"/>
    </source>
</evidence>
<feature type="domain" description="Cadherin" evidence="20">
    <location>
        <begin position="2792"/>
        <end position="2906"/>
    </location>
</feature>
<keyword evidence="7 16" id="KW-0106">Calcium</keyword>
<feature type="domain" description="Cadherin" evidence="20">
    <location>
        <begin position="770"/>
        <end position="872"/>
    </location>
</feature>
<comment type="subcellular location">
    <subcellularLocation>
        <location evidence="1">Cell membrane</location>
        <topology evidence="1">Single-pass type I membrane protein</topology>
    </subcellularLocation>
</comment>
<evidence type="ECO:0000256" key="9">
    <source>
        <dbReference type="ARBA" id="ARBA00022989"/>
    </source>
</evidence>
<dbReference type="CDD" id="cd11304">
    <property type="entry name" value="Cadherin_repeat"/>
    <property type="match status" value="27"/>
</dbReference>
<feature type="signal peptide" evidence="19">
    <location>
        <begin position="1"/>
        <end position="25"/>
    </location>
</feature>
<feature type="domain" description="Cadherin" evidence="20">
    <location>
        <begin position="2679"/>
        <end position="2791"/>
    </location>
</feature>
<keyword evidence="9 18" id="KW-1133">Transmembrane helix</keyword>
<keyword evidence="8" id="KW-0130">Cell adhesion</keyword>
<feature type="domain" description="Cadherin" evidence="20">
    <location>
        <begin position="665"/>
        <end position="769"/>
    </location>
</feature>
<evidence type="ECO:0000256" key="19">
    <source>
        <dbReference type="SAM" id="SignalP"/>
    </source>
</evidence>
<dbReference type="FunFam" id="2.60.40.60:FF:000118">
    <property type="entry name" value="protocadherin Fat 4"/>
    <property type="match status" value="1"/>
</dbReference>
<feature type="compositionally biased region" description="Polar residues" evidence="17">
    <location>
        <begin position="2980"/>
        <end position="2993"/>
    </location>
</feature>
<feature type="domain" description="Cadherin" evidence="20">
    <location>
        <begin position="873"/>
        <end position="977"/>
    </location>
</feature>
<dbReference type="InterPro" id="IPR020894">
    <property type="entry name" value="Cadherin_CS"/>
</dbReference>
<evidence type="ECO:0000256" key="15">
    <source>
        <dbReference type="ARBA" id="ARBA00079083"/>
    </source>
</evidence>
<evidence type="ECO:0000259" key="20">
    <source>
        <dbReference type="PROSITE" id="PS50268"/>
    </source>
</evidence>
<proteinExistence type="predicted"/>
<dbReference type="FunFam" id="2.60.40.60:FF:000263">
    <property type="entry name" value="LOW QUALITY PROTEIN: protocadherin-23"/>
    <property type="match status" value="1"/>
</dbReference>
<dbReference type="SMART" id="SM00112">
    <property type="entry name" value="CA"/>
    <property type="match status" value="27"/>
</dbReference>
<dbReference type="PANTHER" id="PTHR24025:SF31">
    <property type="entry name" value="NEURAL-CADHERIN"/>
    <property type="match status" value="1"/>
</dbReference>
<dbReference type="FunFam" id="2.60.40.60:FF:000211">
    <property type="entry name" value="Dachsous cadherin-related 2"/>
    <property type="match status" value="1"/>
</dbReference>
<keyword evidence="3" id="KW-0245">EGF-like domain</keyword>
<evidence type="ECO:0000256" key="3">
    <source>
        <dbReference type="ARBA" id="ARBA00022536"/>
    </source>
</evidence>
<feature type="domain" description="Cadherin" evidence="20">
    <location>
        <begin position="2571"/>
        <end position="2678"/>
    </location>
</feature>
<keyword evidence="12" id="KW-0325">Glycoprotein</keyword>
<evidence type="ECO:0000256" key="12">
    <source>
        <dbReference type="ARBA" id="ARBA00023180"/>
    </source>
</evidence>
<evidence type="ECO:0000256" key="10">
    <source>
        <dbReference type="ARBA" id="ARBA00023136"/>
    </source>
</evidence>
<feature type="domain" description="Cadherin" evidence="20">
    <location>
        <begin position="58"/>
        <end position="123"/>
    </location>
</feature>
<feature type="domain" description="Cadherin" evidence="20">
    <location>
        <begin position="1731"/>
        <end position="1834"/>
    </location>
</feature>
<dbReference type="FunFam" id="2.60.40.60:FF:000275">
    <property type="entry name" value="Si:dkey-30k22.7"/>
    <property type="match status" value="1"/>
</dbReference>
<feature type="domain" description="Cadherin" evidence="20">
    <location>
        <begin position="124"/>
        <end position="235"/>
    </location>
</feature>
<evidence type="ECO:0000256" key="8">
    <source>
        <dbReference type="ARBA" id="ARBA00022889"/>
    </source>
</evidence>
<evidence type="ECO:0000256" key="4">
    <source>
        <dbReference type="ARBA" id="ARBA00022692"/>
    </source>
</evidence>
<dbReference type="PRINTS" id="PR00205">
    <property type="entry name" value="CADHERIN"/>
</dbReference>
<feature type="domain" description="Cadherin" evidence="20">
    <location>
        <begin position="2455"/>
        <end position="2570"/>
    </location>
</feature>
<dbReference type="GO" id="GO:0003183">
    <property type="term" value="P:mitral valve morphogenesis"/>
    <property type="evidence" value="ECO:0007669"/>
    <property type="project" value="UniProtKB-ARBA"/>
</dbReference>
<dbReference type="PROSITE" id="PS50268">
    <property type="entry name" value="CADHERIN_2"/>
    <property type="match status" value="27"/>
</dbReference>
<dbReference type="InterPro" id="IPR015919">
    <property type="entry name" value="Cadherin-like_sf"/>
</dbReference>
<evidence type="ECO:0000256" key="5">
    <source>
        <dbReference type="ARBA" id="ARBA00022729"/>
    </source>
</evidence>
<accession>A0A315VVL1</accession>
<feature type="domain" description="Cadherin" evidence="20">
    <location>
        <begin position="452"/>
        <end position="556"/>
    </location>
</feature>
<dbReference type="InterPro" id="IPR002126">
    <property type="entry name" value="Cadherin-like_dom"/>
</dbReference>
<feature type="domain" description="Cadherin" evidence="20">
    <location>
        <begin position="1941"/>
        <end position="2046"/>
    </location>
</feature>
<evidence type="ECO:0000256" key="1">
    <source>
        <dbReference type="ARBA" id="ARBA00004251"/>
    </source>
</evidence>
<comment type="subunit">
    <text evidence="13">Heterophilic interaction with FAT4; this interaction affects their respective protein levels.</text>
</comment>
<dbReference type="SUPFAM" id="SSF49313">
    <property type="entry name" value="Cadherin-like"/>
    <property type="match status" value="27"/>
</dbReference>
<comment type="caution">
    <text evidence="21">The sequence shown here is derived from an EMBL/GenBank/DDBJ whole genome shotgun (WGS) entry which is preliminary data.</text>
</comment>
<evidence type="ECO:0000256" key="2">
    <source>
        <dbReference type="ARBA" id="ARBA00022475"/>
    </source>
</evidence>
<dbReference type="GO" id="GO:0016477">
    <property type="term" value="P:cell migration"/>
    <property type="evidence" value="ECO:0007669"/>
    <property type="project" value="UniProtKB-ARBA"/>
</dbReference>
<feature type="domain" description="Cadherin" evidence="20">
    <location>
        <begin position="1089"/>
        <end position="1191"/>
    </location>
</feature>
<feature type="domain" description="Cadherin" evidence="20">
    <location>
        <begin position="1626"/>
        <end position="1730"/>
    </location>
</feature>
<keyword evidence="5 19" id="KW-0732">Signal</keyword>
<feature type="domain" description="Cadherin" evidence="20">
    <location>
        <begin position="347"/>
        <end position="451"/>
    </location>
</feature>
<feature type="transmembrane region" description="Helical" evidence="18">
    <location>
        <begin position="2905"/>
        <end position="2927"/>
    </location>
</feature>
<dbReference type="Proteomes" id="UP000250572">
    <property type="component" value="Unassembled WGS sequence"/>
</dbReference>
<dbReference type="FunFam" id="2.60.40.60:FF:000007">
    <property type="entry name" value="Protocadherin alpha 2"/>
    <property type="match status" value="1"/>
</dbReference>
<feature type="domain" description="Cadherin" evidence="20">
    <location>
        <begin position="1521"/>
        <end position="1625"/>
    </location>
</feature>
<dbReference type="GO" id="GO:0005509">
    <property type="term" value="F:calcium ion binding"/>
    <property type="evidence" value="ECO:0007669"/>
    <property type="project" value="UniProtKB-UniRule"/>
</dbReference>
<dbReference type="PROSITE" id="PS00232">
    <property type="entry name" value="CADHERIN_1"/>
    <property type="match status" value="12"/>
</dbReference>
<keyword evidence="22" id="KW-1185">Reference proteome</keyword>
<feature type="domain" description="Cadherin" evidence="20">
    <location>
        <begin position="236"/>
        <end position="342"/>
    </location>
</feature>
<dbReference type="FunFam" id="2.60.40.60:FF:000035">
    <property type="entry name" value="Protocadherin Fat 3"/>
    <property type="match status" value="2"/>
</dbReference>
<dbReference type="FunFam" id="2.60.40.60:FF:000102">
    <property type="entry name" value="Dachsous cadherin-related 1b"/>
    <property type="match status" value="1"/>
</dbReference>
<evidence type="ECO:0000313" key="21">
    <source>
        <dbReference type="EMBL" id="PWA27256.1"/>
    </source>
</evidence>
<protein>
    <recommendedName>
        <fullName evidence="14">Protocadherin-16</fullName>
    </recommendedName>
    <alternativeName>
        <fullName evidence="15">Protein dachsous homolog 1</fullName>
    </alternativeName>
</protein>
<feature type="domain" description="Cadherin" evidence="20">
    <location>
        <begin position="2350"/>
        <end position="2454"/>
    </location>
</feature>
<dbReference type="GO" id="GO:0007163">
    <property type="term" value="P:establishment or maintenance of cell polarity"/>
    <property type="evidence" value="ECO:0007669"/>
    <property type="project" value="UniProtKB-ARBA"/>
</dbReference>
<feature type="domain" description="Cadherin" evidence="20">
    <location>
        <begin position="2042"/>
        <end position="2144"/>
    </location>
</feature>
<dbReference type="STRING" id="33528.ENSGAFP00000020196"/>
<evidence type="ECO:0000256" key="17">
    <source>
        <dbReference type="SAM" id="MobiDB-lite"/>
    </source>
</evidence>
<evidence type="ECO:0000313" key="22">
    <source>
        <dbReference type="Proteomes" id="UP000250572"/>
    </source>
</evidence>
<dbReference type="EMBL" id="NHOQ01001073">
    <property type="protein sequence ID" value="PWA27256.1"/>
    <property type="molecule type" value="Genomic_DNA"/>
</dbReference>
<dbReference type="FunFam" id="2.60.40.60:FF:000020">
    <property type="entry name" value="Dachsous cadherin-related 1b"/>
    <property type="match status" value="8"/>
</dbReference>
<dbReference type="GO" id="GO:0005886">
    <property type="term" value="C:plasma membrane"/>
    <property type="evidence" value="ECO:0007669"/>
    <property type="project" value="UniProtKB-SubCell"/>
</dbReference>
<dbReference type="FunFam" id="2.60.40.60:FF:000116">
    <property type="entry name" value="Dachsous cadherin-related 2"/>
    <property type="match status" value="1"/>
</dbReference>
<evidence type="ECO:0000256" key="11">
    <source>
        <dbReference type="ARBA" id="ARBA00023157"/>
    </source>
</evidence>
<evidence type="ECO:0000256" key="7">
    <source>
        <dbReference type="ARBA" id="ARBA00022837"/>
    </source>
</evidence>
<keyword evidence="4 18" id="KW-0812">Transmembrane</keyword>